<organism evidence="14 15">
    <name type="scientific">Glossina pallidipes</name>
    <name type="common">Tsetse fly</name>
    <dbReference type="NCBI Taxonomy" id="7398"/>
    <lineage>
        <taxon>Eukaryota</taxon>
        <taxon>Metazoa</taxon>
        <taxon>Ecdysozoa</taxon>
        <taxon>Arthropoda</taxon>
        <taxon>Hexapoda</taxon>
        <taxon>Insecta</taxon>
        <taxon>Pterygota</taxon>
        <taxon>Neoptera</taxon>
        <taxon>Endopterygota</taxon>
        <taxon>Diptera</taxon>
        <taxon>Brachycera</taxon>
        <taxon>Muscomorpha</taxon>
        <taxon>Hippoboscoidea</taxon>
        <taxon>Glossinidae</taxon>
        <taxon>Glossina</taxon>
    </lineage>
</organism>
<accession>A0A1B0A503</accession>
<dbReference type="STRING" id="7398.A0A1B0A503"/>
<evidence type="ECO:0000256" key="4">
    <source>
        <dbReference type="ARBA" id="ARBA00022771"/>
    </source>
</evidence>
<dbReference type="VEuPathDB" id="VectorBase:GPAI034598"/>
<reference evidence="15" key="1">
    <citation type="submission" date="2014-03" db="EMBL/GenBank/DDBJ databases">
        <authorList>
            <person name="Aksoy S."/>
            <person name="Warren W."/>
            <person name="Wilson R.K."/>
        </authorList>
    </citation>
    <scope>NUCLEOTIDE SEQUENCE [LARGE SCALE GENOMIC DNA]</scope>
    <source>
        <strain evidence="15">IAEA</strain>
    </source>
</reference>
<dbReference type="EnsemblMetazoa" id="GPAI034598-RA">
    <property type="protein sequence ID" value="GPAI034598-PA"/>
    <property type="gene ID" value="GPAI034598"/>
</dbReference>
<dbReference type="PANTHER" id="PTHR14732:SF0">
    <property type="entry name" value="RNA POLYMERASE II SUBUNIT B1 CTD PHOSPHATASE RPAP2-RELATED"/>
    <property type="match status" value="1"/>
</dbReference>
<comment type="catalytic activity">
    <reaction evidence="9 12">
        <text>O-phospho-L-seryl-[protein] + H2O = L-seryl-[protein] + phosphate</text>
        <dbReference type="Rhea" id="RHEA:20629"/>
        <dbReference type="Rhea" id="RHEA-COMP:9863"/>
        <dbReference type="Rhea" id="RHEA-COMP:11604"/>
        <dbReference type="ChEBI" id="CHEBI:15377"/>
        <dbReference type="ChEBI" id="CHEBI:29999"/>
        <dbReference type="ChEBI" id="CHEBI:43474"/>
        <dbReference type="ChEBI" id="CHEBI:83421"/>
        <dbReference type="EC" id="3.1.3.16"/>
    </reaction>
</comment>
<dbReference type="Pfam" id="PF04181">
    <property type="entry name" value="RPAP2_Rtr1"/>
    <property type="match status" value="1"/>
</dbReference>
<evidence type="ECO:0000259" key="13">
    <source>
        <dbReference type="PROSITE" id="PS51479"/>
    </source>
</evidence>
<evidence type="ECO:0000256" key="5">
    <source>
        <dbReference type="ARBA" id="ARBA00022801"/>
    </source>
</evidence>
<reference evidence="14" key="2">
    <citation type="submission" date="2020-05" db="UniProtKB">
        <authorList>
            <consortium name="EnsemblMetazoa"/>
        </authorList>
    </citation>
    <scope>IDENTIFICATION</scope>
    <source>
        <strain evidence="14">IAEA</strain>
    </source>
</reference>
<evidence type="ECO:0000313" key="14">
    <source>
        <dbReference type="EnsemblMetazoa" id="GPAI034598-PA"/>
    </source>
</evidence>
<dbReference type="GO" id="GO:0005634">
    <property type="term" value="C:nucleus"/>
    <property type="evidence" value="ECO:0007669"/>
    <property type="project" value="UniProtKB-SubCell"/>
</dbReference>
<name>A0A1B0A503_GLOPL</name>
<evidence type="ECO:0000256" key="3">
    <source>
        <dbReference type="ARBA" id="ARBA00022723"/>
    </source>
</evidence>
<dbReference type="GO" id="GO:0008420">
    <property type="term" value="F:RNA polymerase II CTD heptapeptide repeat phosphatase activity"/>
    <property type="evidence" value="ECO:0007669"/>
    <property type="project" value="UniProtKB-UniRule"/>
</dbReference>
<dbReference type="InterPro" id="IPR007308">
    <property type="entry name" value="Rtr1/RPAP2_dom"/>
</dbReference>
<evidence type="ECO:0000256" key="11">
    <source>
        <dbReference type="PROSITE-ProRule" id="PRU00812"/>
    </source>
</evidence>
<comment type="subcellular location">
    <subcellularLocation>
        <location evidence="1 12">Nucleus</location>
    </subcellularLocation>
</comment>
<keyword evidence="15" id="KW-1185">Reference proteome</keyword>
<evidence type="ECO:0000256" key="2">
    <source>
        <dbReference type="ARBA" id="ARBA00005676"/>
    </source>
</evidence>
<proteinExistence type="inferred from homology"/>
<evidence type="ECO:0000256" key="10">
    <source>
        <dbReference type="ARBA" id="ARBA00048336"/>
    </source>
</evidence>
<dbReference type="EC" id="3.1.3.16" evidence="12"/>
<dbReference type="InterPro" id="IPR039693">
    <property type="entry name" value="Rtr1/RPAP2"/>
</dbReference>
<protein>
    <recommendedName>
        <fullName evidence="12">RNA polymerase II subunit B1 CTD phosphatase RPAP2 homolog</fullName>
        <ecNumber evidence="12">3.1.3.16</ecNumber>
    </recommendedName>
</protein>
<evidence type="ECO:0000256" key="9">
    <source>
        <dbReference type="ARBA" id="ARBA00047761"/>
    </source>
</evidence>
<dbReference type="Gene3D" id="1.25.40.820">
    <property type="match status" value="1"/>
</dbReference>
<evidence type="ECO:0000256" key="6">
    <source>
        <dbReference type="ARBA" id="ARBA00022833"/>
    </source>
</evidence>
<evidence type="ECO:0000256" key="1">
    <source>
        <dbReference type="ARBA" id="ARBA00004123"/>
    </source>
</evidence>
<keyword evidence="7 12" id="KW-0904">Protein phosphatase</keyword>
<comment type="similarity">
    <text evidence="2 11 12">Belongs to the RPAP2 family.</text>
</comment>
<dbReference type="Proteomes" id="UP000092445">
    <property type="component" value="Unassembled WGS sequence"/>
</dbReference>
<keyword evidence="3 12" id="KW-0479">Metal-binding</keyword>
<feature type="domain" description="RTR1-type" evidence="13">
    <location>
        <begin position="46"/>
        <end position="129"/>
    </location>
</feature>
<sequence>MSFKLEHLSKEKLLQAVRIKKQCNARAQLIVESLLERNISEDDFLRKLPEINQCHYNDVVDERHILHLCSYPLCGEIIEIIPKQQYQISTMTNKVYDITDRKKFCSPQCFKASEYIKSQMLTSPLWLRHQEIIPVFKVLK</sequence>
<evidence type="ECO:0000313" key="15">
    <source>
        <dbReference type="Proteomes" id="UP000092445"/>
    </source>
</evidence>
<keyword evidence="6 12" id="KW-0862">Zinc</keyword>
<evidence type="ECO:0000256" key="12">
    <source>
        <dbReference type="RuleBase" id="RU367080"/>
    </source>
</evidence>
<dbReference type="GO" id="GO:0005737">
    <property type="term" value="C:cytoplasm"/>
    <property type="evidence" value="ECO:0007669"/>
    <property type="project" value="TreeGrafter"/>
</dbReference>
<comment type="function">
    <text evidence="12">Putative RNA polymerase II subunit B1 C-terminal domain (CTD) phosphatase involved in RNA polymerase II transcription regulation.</text>
</comment>
<keyword evidence="5 12" id="KW-0378">Hydrolase</keyword>
<dbReference type="InterPro" id="IPR038534">
    <property type="entry name" value="Rtr1/RPAP2_sf"/>
</dbReference>
<dbReference type="PANTHER" id="PTHR14732">
    <property type="entry name" value="RNA POLYMERASE II SUBUNIT B1 CTD PHOSPHATASE RPAP2-RELATED"/>
    <property type="match status" value="1"/>
</dbReference>
<evidence type="ECO:0000256" key="7">
    <source>
        <dbReference type="ARBA" id="ARBA00022912"/>
    </source>
</evidence>
<comment type="catalytic activity">
    <reaction evidence="10 12">
        <text>O-phospho-L-threonyl-[protein] + H2O = L-threonyl-[protein] + phosphate</text>
        <dbReference type="Rhea" id="RHEA:47004"/>
        <dbReference type="Rhea" id="RHEA-COMP:11060"/>
        <dbReference type="Rhea" id="RHEA-COMP:11605"/>
        <dbReference type="ChEBI" id="CHEBI:15377"/>
        <dbReference type="ChEBI" id="CHEBI:30013"/>
        <dbReference type="ChEBI" id="CHEBI:43474"/>
        <dbReference type="ChEBI" id="CHEBI:61977"/>
        <dbReference type="EC" id="3.1.3.16"/>
    </reaction>
</comment>
<dbReference type="GO" id="GO:0043175">
    <property type="term" value="F:RNA polymerase core enzyme binding"/>
    <property type="evidence" value="ECO:0007669"/>
    <property type="project" value="UniProtKB-UniRule"/>
</dbReference>
<dbReference type="PROSITE" id="PS51479">
    <property type="entry name" value="ZF_RTR1"/>
    <property type="match status" value="1"/>
</dbReference>
<dbReference type="AlphaFoldDB" id="A0A1B0A503"/>
<evidence type="ECO:0000256" key="8">
    <source>
        <dbReference type="ARBA" id="ARBA00023242"/>
    </source>
</evidence>
<keyword evidence="8 12" id="KW-0539">Nucleus</keyword>
<dbReference type="GO" id="GO:0008270">
    <property type="term" value="F:zinc ion binding"/>
    <property type="evidence" value="ECO:0007669"/>
    <property type="project" value="UniProtKB-KW"/>
</dbReference>
<keyword evidence="4 12" id="KW-0863">Zinc-finger</keyword>